<protein>
    <recommendedName>
        <fullName evidence="7">Calcium-binding protein</fullName>
    </recommendedName>
</protein>
<evidence type="ECO:0000256" key="3">
    <source>
        <dbReference type="ARBA" id="ARBA00022837"/>
    </source>
</evidence>
<evidence type="ECO:0000256" key="1">
    <source>
        <dbReference type="ARBA" id="ARBA00004613"/>
    </source>
</evidence>
<evidence type="ECO:0000256" key="4">
    <source>
        <dbReference type="SAM" id="MobiDB-lite"/>
    </source>
</evidence>
<dbReference type="PROSITE" id="PS00330">
    <property type="entry name" value="HEMOLYSIN_CALCIUM"/>
    <property type="match status" value="2"/>
</dbReference>
<keyword evidence="3" id="KW-0106">Calcium</keyword>
<dbReference type="InterPro" id="IPR011049">
    <property type="entry name" value="Serralysin-like_metalloprot_C"/>
</dbReference>
<reference evidence="5 6" key="1">
    <citation type="submission" date="2016-10" db="EMBL/GenBank/DDBJ databases">
        <title>Rodentibacter gen. nov. and new species.</title>
        <authorList>
            <person name="Christensen H."/>
        </authorList>
    </citation>
    <scope>NUCLEOTIDE SEQUENCE [LARGE SCALE GENOMIC DNA]</scope>
    <source>
        <strain evidence="5 6">1998236014</strain>
    </source>
</reference>
<keyword evidence="2" id="KW-0964">Secreted</keyword>
<dbReference type="NCBIfam" id="TIGR03661">
    <property type="entry name" value="T1SS_VCA0849"/>
    <property type="match status" value="1"/>
</dbReference>
<keyword evidence="6" id="KW-1185">Reference proteome</keyword>
<dbReference type="Pfam" id="PF00353">
    <property type="entry name" value="HemolysinCabind"/>
    <property type="match status" value="2"/>
</dbReference>
<dbReference type="SUPFAM" id="SSF51120">
    <property type="entry name" value="beta-Roll"/>
    <property type="match status" value="2"/>
</dbReference>
<dbReference type="InterPro" id="IPR001343">
    <property type="entry name" value="Hemolysn_Ca-bd"/>
</dbReference>
<comment type="subcellular location">
    <subcellularLocation>
        <location evidence="1">Secreted</location>
    </subcellularLocation>
</comment>
<dbReference type="InterPro" id="IPR019960">
    <property type="entry name" value="T1SS_VCA0849"/>
</dbReference>
<dbReference type="PRINTS" id="PR00313">
    <property type="entry name" value="CABNDNGRPT"/>
</dbReference>
<feature type="region of interest" description="Disordered" evidence="4">
    <location>
        <begin position="1"/>
        <end position="25"/>
    </location>
</feature>
<accession>A0ABX3KY42</accession>
<organism evidence="5 6">
    <name type="scientific">Rodentibacter caecimuris</name>
    <dbReference type="NCBI Taxonomy" id="1796644"/>
    <lineage>
        <taxon>Bacteria</taxon>
        <taxon>Pseudomonadati</taxon>
        <taxon>Pseudomonadota</taxon>
        <taxon>Gammaproteobacteria</taxon>
        <taxon>Pasteurellales</taxon>
        <taxon>Pasteurellaceae</taxon>
        <taxon>Rodentibacter</taxon>
    </lineage>
</organism>
<dbReference type="Proteomes" id="UP000188820">
    <property type="component" value="Unassembled WGS sequence"/>
</dbReference>
<evidence type="ECO:0008006" key="7">
    <source>
        <dbReference type="Google" id="ProtNLM"/>
    </source>
</evidence>
<dbReference type="InterPro" id="IPR018511">
    <property type="entry name" value="Hemolysin-typ_Ca-bd_CS"/>
</dbReference>
<name>A0ABX3KY42_9PAST</name>
<dbReference type="PANTHER" id="PTHR38340">
    <property type="entry name" value="S-LAYER PROTEIN"/>
    <property type="match status" value="1"/>
</dbReference>
<comment type="caution">
    <text evidence="5">The sequence shown here is derived from an EMBL/GenBank/DDBJ whole genome shotgun (WGS) entry which is preliminary data.</text>
</comment>
<dbReference type="EMBL" id="MLAA01000025">
    <property type="protein sequence ID" value="OOF69661.1"/>
    <property type="molecule type" value="Genomic_DNA"/>
</dbReference>
<gene>
    <name evidence="5" type="ORF">BKG89_06220</name>
</gene>
<evidence type="ECO:0000313" key="5">
    <source>
        <dbReference type="EMBL" id="OOF69661.1"/>
    </source>
</evidence>
<feature type="compositionally biased region" description="Polar residues" evidence="4">
    <location>
        <begin position="10"/>
        <end position="19"/>
    </location>
</feature>
<sequence length="228" mass="24101">MGSDYDDVLTGNNADNNIQGGKGNDTIRGGAGNDFLDGGLGVDTMYGGTGDDRYVVDNVGDKVIELANEGTDTVFSHIDYTLTENVENLTLLGTMAKSATGNELDNVLTANNIGNTLNGGAGNDRLIGGLGADTLTGGEGNDTFVFQTELNGSIDTITDFQKGDKIALSRVIFNSLKENMDNFSDYIQYNAQNGKLSYDADGNGSKNAIHFANLNTGLVLEQSQFEII</sequence>
<evidence type="ECO:0000256" key="2">
    <source>
        <dbReference type="ARBA" id="ARBA00022525"/>
    </source>
</evidence>
<evidence type="ECO:0000313" key="6">
    <source>
        <dbReference type="Proteomes" id="UP000188820"/>
    </source>
</evidence>
<proteinExistence type="predicted"/>
<dbReference type="PANTHER" id="PTHR38340:SF1">
    <property type="entry name" value="S-LAYER PROTEIN"/>
    <property type="match status" value="1"/>
</dbReference>
<dbReference type="InterPro" id="IPR050557">
    <property type="entry name" value="RTX_toxin/Mannuronan_C5-epim"/>
</dbReference>
<dbReference type="Gene3D" id="2.150.10.10">
    <property type="entry name" value="Serralysin-like metalloprotease, C-terminal"/>
    <property type="match status" value="2"/>
</dbReference>